<gene>
    <name evidence="2" type="ORF">M9Y10_011544</name>
</gene>
<feature type="compositionally biased region" description="Basic and acidic residues" evidence="1">
    <location>
        <begin position="308"/>
        <end position="322"/>
    </location>
</feature>
<dbReference type="Gene3D" id="3.40.50.1460">
    <property type="match status" value="1"/>
</dbReference>
<feature type="compositionally biased region" description="Basic and acidic residues" evidence="1">
    <location>
        <begin position="415"/>
        <end position="455"/>
    </location>
</feature>
<name>A0ABR2IJN9_9EUKA</name>
<accession>A0ABR2IJN9</accession>
<organism evidence="2 3">
    <name type="scientific">Tritrichomonas musculus</name>
    <dbReference type="NCBI Taxonomy" id="1915356"/>
    <lineage>
        <taxon>Eukaryota</taxon>
        <taxon>Metamonada</taxon>
        <taxon>Parabasalia</taxon>
        <taxon>Tritrichomonadida</taxon>
        <taxon>Tritrichomonadidae</taxon>
        <taxon>Tritrichomonas</taxon>
    </lineage>
</organism>
<feature type="compositionally biased region" description="Acidic residues" evidence="1">
    <location>
        <begin position="487"/>
        <end position="497"/>
    </location>
</feature>
<feature type="compositionally biased region" description="Low complexity" evidence="1">
    <location>
        <begin position="325"/>
        <end position="401"/>
    </location>
</feature>
<feature type="region of interest" description="Disordered" evidence="1">
    <location>
        <begin position="272"/>
        <end position="497"/>
    </location>
</feature>
<comment type="caution">
    <text evidence="2">The sequence shown here is derived from an EMBL/GenBank/DDBJ whole genome shotgun (WGS) entry which is preliminary data.</text>
</comment>
<dbReference type="EMBL" id="JAPFFF010000017">
    <property type="protein sequence ID" value="KAK8863853.1"/>
    <property type="molecule type" value="Genomic_DNA"/>
</dbReference>
<feature type="compositionally biased region" description="Basic and acidic residues" evidence="1">
    <location>
        <begin position="463"/>
        <end position="472"/>
    </location>
</feature>
<reference evidence="2 3" key="1">
    <citation type="submission" date="2024-04" db="EMBL/GenBank/DDBJ databases">
        <title>Tritrichomonas musculus Genome.</title>
        <authorList>
            <person name="Alves-Ferreira E."/>
            <person name="Grigg M."/>
            <person name="Lorenzi H."/>
            <person name="Galac M."/>
        </authorList>
    </citation>
    <scope>NUCLEOTIDE SEQUENCE [LARGE SCALE GENOMIC DNA]</scope>
    <source>
        <strain evidence="2 3">EAF2021</strain>
    </source>
</reference>
<dbReference type="SUPFAM" id="SSF52129">
    <property type="entry name" value="Caspase-like"/>
    <property type="match status" value="1"/>
</dbReference>
<dbReference type="InterPro" id="IPR029030">
    <property type="entry name" value="Caspase-like_dom_sf"/>
</dbReference>
<keyword evidence="3" id="KW-1185">Reference proteome</keyword>
<evidence type="ECO:0000313" key="3">
    <source>
        <dbReference type="Proteomes" id="UP001470230"/>
    </source>
</evidence>
<sequence>MGQEGSVQAPQYTVKDGFECEQFQKQHNANQPELVLQQLSSIGTDLSKISPKVPIPMAIPHPKVLFLICNTYTSSEYKLGSGPLNDSLAVASFLKQIGYTVFFLHNSSKPIFVEWFKHILKNATTELIVFFAGRACAVKEGEANGNNEVMLFDDGYVKDDELSDLLSQCRGPNQKTVLLSDCCHSATIWDLDSFKVRPPQNILTISAAKDSQGTLDTKEQGIFTLYFWKIWSEDPSITVKQMKDKIASPLSKYQIHLDYYTTTPELLDQPIFTKPEENQPKPLISTKTIGSTKTTKPAEPAKQPEPAKPAKVEKPVATERDVSIPATQEATPATQEATPATQKATPATQKATPATQEATPATQEATPATQEATPATQEATPATQEATPTTQEATPTTQEATPAKDEKSSDDEDDKSSSDDEDKKAKKSESSSDDEDKKAKKSESSSDDEDKKAKNSESSSDDEDKKAKKSDSSDDEDDKSDKGSDSSNDEDDKSDDE</sequence>
<feature type="compositionally biased region" description="Low complexity" evidence="1">
    <location>
        <begin position="284"/>
        <end position="301"/>
    </location>
</feature>
<evidence type="ECO:0000256" key="1">
    <source>
        <dbReference type="SAM" id="MobiDB-lite"/>
    </source>
</evidence>
<dbReference type="Proteomes" id="UP001470230">
    <property type="component" value="Unassembled WGS sequence"/>
</dbReference>
<proteinExistence type="predicted"/>
<evidence type="ECO:0000313" key="2">
    <source>
        <dbReference type="EMBL" id="KAK8863853.1"/>
    </source>
</evidence>
<protein>
    <recommendedName>
        <fullName evidence="4">Clan CD, family C14, metacaspase-like cysteine peptidase</fullName>
    </recommendedName>
</protein>
<evidence type="ECO:0008006" key="4">
    <source>
        <dbReference type="Google" id="ProtNLM"/>
    </source>
</evidence>